<name>A0A9P7R9F5_9PEZI</name>
<comment type="caution">
    <text evidence="1">The sequence shown here is derived from an EMBL/GenBank/DDBJ whole genome shotgun (WGS) entry which is preliminary data.</text>
</comment>
<dbReference type="EMBL" id="JAESDN010000004">
    <property type="protein sequence ID" value="KAG7051339.1"/>
    <property type="molecule type" value="Genomic_DNA"/>
</dbReference>
<protein>
    <submittedName>
        <fullName evidence="1">Uncharacterized protein</fullName>
    </submittedName>
</protein>
<feature type="non-terminal residue" evidence="1">
    <location>
        <position position="83"/>
    </location>
</feature>
<reference evidence="1" key="1">
    <citation type="submission" date="2021-05" db="EMBL/GenBank/DDBJ databases">
        <title>Comparative genomics of three Colletotrichum scovillei strains and genetic complementation revealed genes involved fungal growth and virulence on chili pepper.</title>
        <authorList>
            <person name="Hsieh D.-K."/>
            <person name="Chuang S.-C."/>
            <person name="Chen C.-Y."/>
            <person name="Chao Y.-T."/>
            <person name="Lu M.-Y.J."/>
            <person name="Lee M.-H."/>
            <person name="Shih M.-C."/>
        </authorList>
    </citation>
    <scope>NUCLEOTIDE SEQUENCE</scope>
    <source>
        <strain evidence="1">Coll-153</strain>
    </source>
</reference>
<sequence>RHYPYRTITATISLFGHPYRASLLRKPSSSLVTAHLASLSPSGREYLESALPIGPEAGDGLPFLCLYLSIDKERDRFSYQPAV</sequence>
<dbReference type="Proteomes" id="UP000699042">
    <property type="component" value="Unassembled WGS sequence"/>
</dbReference>
<evidence type="ECO:0000313" key="2">
    <source>
        <dbReference type="Proteomes" id="UP000699042"/>
    </source>
</evidence>
<dbReference type="AlphaFoldDB" id="A0A9P7R9F5"/>
<gene>
    <name evidence="1" type="ORF">JMJ77_001963</name>
</gene>
<evidence type="ECO:0000313" key="1">
    <source>
        <dbReference type="EMBL" id="KAG7051339.1"/>
    </source>
</evidence>
<keyword evidence="2" id="KW-1185">Reference proteome</keyword>
<accession>A0A9P7R9F5</accession>
<organism evidence="1 2">
    <name type="scientific">Colletotrichum scovillei</name>
    <dbReference type="NCBI Taxonomy" id="1209932"/>
    <lineage>
        <taxon>Eukaryota</taxon>
        <taxon>Fungi</taxon>
        <taxon>Dikarya</taxon>
        <taxon>Ascomycota</taxon>
        <taxon>Pezizomycotina</taxon>
        <taxon>Sordariomycetes</taxon>
        <taxon>Hypocreomycetidae</taxon>
        <taxon>Glomerellales</taxon>
        <taxon>Glomerellaceae</taxon>
        <taxon>Colletotrichum</taxon>
        <taxon>Colletotrichum acutatum species complex</taxon>
    </lineage>
</organism>
<feature type="non-terminal residue" evidence="1">
    <location>
        <position position="1"/>
    </location>
</feature>
<proteinExistence type="predicted"/>